<dbReference type="Gramene" id="TVU39368">
    <property type="protein sequence ID" value="TVU39368"/>
    <property type="gene ID" value="EJB05_12782"/>
</dbReference>
<dbReference type="InterPro" id="IPR032675">
    <property type="entry name" value="LRR_dom_sf"/>
</dbReference>
<name>A0A5J9VTZ9_9POAL</name>
<dbReference type="OrthoDB" id="676351at2759"/>
<dbReference type="SUPFAM" id="SSF81383">
    <property type="entry name" value="F-box domain"/>
    <property type="match status" value="1"/>
</dbReference>
<dbReference type="SUPFAM" id="SSF52047">
    <property type="entry name" value="RNI-like"/>
    <property type="match status" value="1"/>
</dbReference>
<feature type="compositionally biased region" description="Basic and acidic residues" evidence="1">
    <location>
        <begin position="16"/>
        <end position="26"/>
    </location>
</feature>
<feature type="region of interest" description="Disordered" evidence="1">
    <location>
        <begin position="1"/>
        <end position="26"/>
    </location>
</feature>
<dbReference type="InterPro" id="IPR036047">
    <property type="entry name" value="F-box-like_dom_sf"/>
</dbReference>
<dbReference type="EMBL" id="RWGY01000007">
    <property type="protein sequence ID" value="TVU39368.1"/>
    <property type="molecule type" value="Genomic_DNA"/>
</dbReference>
<accession>A0A5J9VTZ9</accession>
<evidence type="ECO:0000259" key="2">
    <source>
        <dbReference type="Pfam" id="PF24758"/>
    </source>
</evidence>
<reference evidence="3 4" key="1">
    <citation type="journal article" date="2019" name="Sci. Rep.">
        <title>A high-quality genome of Eragrostis curvula grass provides insights into Poaceae evolution and supports new strategies to enhance forage quality.</title>
        <authorList>
            <person name="Carballo J."/>
            <person name="Santos B.A.C.M."/>
            <person name="Zappacosta D."/>
            <person name="Garbus I."/>
            <person name="Selva J.P."/>
            <person name="Gallo C.A."/>
            <person name="Diaz A."/>
            <person name="Albertini E."/>
            <person name="Caccamo M."/>
            <person name="Echenique V."/>
        </authorList>
    </citation>
    <scope>NUCLEOTIDE SEQUENCE [LARGE SCALE GENOMIC DNA]</scope>
    <source>
        <strain evidence="4">cv. Victoria</strain>
        <tissue evidence="3">Leaf</tissue>
    </source>
</reference>
<evidence type="ECO:0000313" key="3">
    <source>
        <dbReference type="EMBL" id="TVU39368.1"/>
    </source>
</evidence>
<dbReference type="PANTHER" id="PTHR34709">
    <property type="entry name" value="OS10G0396666 PROTEIN"/>
    <property type="match status" value="1"/>
</dbReference>
<dbReference type="InterPro" id="IPR055312">
    <property type="entry name" value="FBL15-like"/>
</dbReference>
<organism evidence="3 4">
    <name type="scientific">Eragrostis curvula</name>
    <name type="common">weeping love grass</name>
    <dbReference type="NCBI Taxonomy" id="38414"/>
    <lineage>
        <taxon>Eukaryota</taxon>
        <taxon>Viridiplantae</taxon>
        <taxon>Streptophyta</taxon>
        <taxon>Embryophyta</taxon>
        <taxon>Tracheophyta</taxon>
        <taxon>Spermatophyta</taxon>
        <taxon>Magnoliopsida</taxon>
        <taxon>Liliopsida</taxon>
        <taxon>Poales</taxon>
        <taxon>Poaceae</taxon>
        <taxon>PACMAD clade</taxon>
        <taxon>Chloridoideae</taxon>
        <taxon>Eragrostideae</taxon>
        <taxon>Eragrostidinae</taxon>
        <taxon>Eragrostis</taxon>
    </lineage>
</organism>
<dbReference type="InterPro" id="IPR055411">
    <property type="entry name" value="LRR_FXL15/At3g58940/PEG3-like"/>
</dbReference>
<comment type="caution">
    <text evidence="3">The sequence shown here is derived from an EMBL/GenBank/DDBJ whole genome shotgun (WGS) entry which is preliminary data.</text>
</comment>
<protein>
    <recommendedName>
        <fullName evidence="2">F-box/LRR-repeat protein 15/At3g58940/PEG3-like LRR domain-containing protein</fullName>
    </recommendedName>
</protein>
<feature type="domain" description="F-box/LRR-repeat protein 15/At3g58940/PEG3-like LRR" evidence="2">
    <location>
        <begin position="110"/>
        <end position="243"/>
    </location>
</feature>
<sequence length="457" mass="51377">MEELRSGRRLVSQRPPRSDGHGDGIDRISGLPDDLLLGVLARLRCARAAAHTSLLSRRWRGLWRQLPELTFRKVAPDALLAALAQVARTELSLLDIDVHEGHRFSPSGVAALLRIAARLAPSELRLIVWGLSEDRETAVEVPRFHRTTSIKLCVWNLYLALPDYKQGSAFPVLERLSVEGCVVNVGALILQCPQLRVLEVCSCSGVGTLRVRSTTIENLDVQDVWLGGVDIVAPALKRFTLSSYSDCSFSLSFSAPIVKNLYWSCGFDPSFHGISELWSMSGMHVELKERVNLLCLDIDAQESKKDANLMQKIAQFPDFSAMKLYLATSGHAYGAMVFNLLGLCTAIKTLKIVMRQLQFRKPCPPFCPCDQPDNWRSEIISLDFLEEVEIEGFQGAVYEVDFFKHIFRCAPMLKVIIIRLSDEASRKGCKKIYHMFKACPSLKWYFYRNCGEQVSYA</sequence>
<evidence type="ECO:0000313" key="4">
    <source>
        <dbReference type="Proteomes" id="UP000324897"/>
    </source>
</evidence>
<dbReference type="Gene3D" id="3.80.10.10">
    <property type="entry name" value="Ribonuclease Inhibitor"/>
    <property type="match status" value="1"/>
</dbReference>
<dbReference type="PANTHER" id="PTHR34709:SF44">
    <property type="entry name" value="FBD DOMAIN-CONTAINING PROTEIN"/>
    <property type="match status" value="1"/>
</dbReference>
<proteinExistence type="predicted"/>
<keyword evidence="4" id="KW-1185">Reference proteome</keyword>
<dbReference type="Proteomes" id="UP000324897">
    <property type="component" value="Chromosome 4"/>
</dbReference>
<dbReference type="AlphaFoldDB" id="A0A5J9VTZ9"/>
<evidence type="ECO:0000256" key="1">
    <source>
        <dbReference type="SAM" id="MobiDB-lite"/>
    </source>
</evidence>
<dbReference type="Pfam" id="PF24758">
    <property type="entry name" value="LRR_At5g56370"/>
    <property type="match status" value="1"/>
</dbReference>
<gene>
    <name evidence="3" type="ORF">EJB05_12782</name>
</gene>